<gene>
    <name evidence="2" type="ORF">INF30_04340</name>
</gene>
<evidence type="ECO:0000313" key="2">
    <source>
        <dbReference type="EMBL" id="MBE5062492.1"/>
    </source>
</evidence>
<dbReference type="RefSeq" id="WP_226394352.1">
    <property type="nucleotide sequence ID" value="NZ_JADCKL010000002.1"/>
</dbReference>
<evidence type="ECO:0000259" key="1">
    <source>
        <dbReference type="Pfam" id="PF13672"/>
    </source>
</evidence>
<keyword evidence="3" id="KW-1185">Reference proteome</keyword>
<dbReference type="InterPro" id="IPR036457">
    <property type="entry name" value="PPM-type-like_dom_sf"/>
</dbReference>
<accession>A0ABR9RIR1</accession>
<comment type="caution">
    <text evidence="2">The sequence shown here is derived from an EMBL/GenBank/DDBJ whole genome shotgun (WGS) entry which is preliminary data.</text>
</comment>
<organism evidence="2 3">
    <name type="scientific">Claveliimonas monacensis</name>
    <dbReference type="NCBI Taxonomy" id="2779351"/>
    <lineage>
        <taxon>Bacteria</taxon>
        <taxon>Bacillati</taxon>
        <taxon>Bacillota</taxon>
        <taxon>Clostridia</taxon>
        <taxon>Lachnospirales</taxon>
        <taxon>Lachnospiraceae</taxon>
        <taxon>Claveliimonas</taxon>
    </lineage>
</organism>
<evidence type="ECO:0000313" key="3">
    <source>
        <dbReference type="Proteomes" id="UP000758652"/>
    </source>
</evidence>
<sequence>MKNRQMRQYEISCYISQGKERRECKDVEYTLISGDRQVFSLSDGVTKKKYAVQGARKVQEALGSCLAGMPDEELWSDEKVKRRCIDLLRDTIRDLSEQAGADREEFASTLMMLAAQRDTGKIRWIHIGDGLIFQTQDGQVQVVSHPRHGITPKYTFATTSQNMERHFRTGVIDRPERVGMMTDGAMARFYRERELTDLARQVLVQKMENVEEVLRRQEEKDDQSLFLIQYSDPA</sequence>
<dbReference type="SUPFAM" id="SSF81606">
    <property type="entry name" value="PP2C-like"/>
    <property type="match status" value="1"/>
</dbReference>
<proteinExistence type="predicted"/>
<feature type="domain" description="PPM-type phosphatase" evidence="1">
    <location>
        <begin position="30"/>
        <end position="204"/>
    </location>
</feature>
<dbReference type="Proteomes" id="UP000758652">
    <property type="component" value="Unassembled WGS sequence"/>
</dbReference>
<protein>
    <submittedName>
        <fullName evidence="2">Protein phosphatase 2C domain-containing protein</fullName>
    </submittedName>
</protein>
<dbReference type="EMBL" id="JADCKL010000002">
    <property type="protein sequence ID" value="MBE5062492.1"/>
    <property type="molecule type" value="Genomic_DNA"/>
</dbReference>
<dbReference type="InterPro" id="IPR001932">
    <property type="entry name" value="PPM-type_phosphatase-like_dom"/>
</dbReference>
<dbReference type="Pfam" id="PF13672">
    <property type="entry name" value="PP2C_2"/>
    <property type="match status" value="1"/>
</dbReference>
<name>A0ABR9RIR1_9FIRM</name>
<reference evidence="2 3" key="1">
    <citation type="submission" date="2020-10" db="EMBL/GenBank/DDBJ databases">
        <title>ChiBAC.</title>
        <authorList>
            <person name="Zenner C."/>
            <person name="Hitch T.C.A."/>
            <person name="Clavel T."/>
        </authorList>
    </citation>
    <scope>NUCLEOTIDE SEQUENCE [LARGE SCALE GENOMIC DNA]</scope>
    <source>
        <strain evidence="2 3">DSM 108991</strain>
    </source>
</reference>
<dbReference type="Gene3D" id="3.60.40.10">
    <property type="entry name" value="PPM-type phosphatase domain"/>
    <property type="match status" value="1"/>
</dbReference>